<evidence type="ECO:0000256" key="1">
    <source>
        <dbReference type="SAM" id="Phobius"/>
    </source>
</evidence>
<keyword evidence="3" id="KW-1185">Reference proteome</keyword>
<dbReference type="EMBL" id="JACHXN010000008">
    <property type="protein sequence ID" value="MBB3146406.1"/>
    <property type="molecule type" value="Genomic_DNA"/>
</dbReference>
<gene>
    <name evidence="2" type="ORF">FHS21_002821</name>
</gene>
<accession>A0A839U5L8</accession>
<reference evidence="2 3" key="1">
    <citation type="submission" date="2020-08" db="EMBL/GenBank/DDBJ databases">
        <title>Genomic Encyclopedia of Type Strains, Phase III (KMG-III): the genomes of soil and plant-associated and newly described type strains.</title>
        <authorList>
            <person name="Whitman W."/>
        </authorList>
    </citation>
    <scope>NUCLEOTIDE SEQUENCE [LARGE SCALE GENOMIC DNA]</scope>
    <source>
        <strain evidence="2 3">CECT 7015</strain>
    </source>
</reference>
<keyword evidence="1" id="KW-1133">Transmembrane helix</keyword>
<keyword evidence="1" id="KW-0472">Membrane</keyword>
<comment type="caution">
    <text evidence="2">The sequence shown here is derived from an EMBL/GenBank/DDBJ whole genome shotgun (WGS) entry which is preliminary data.</text>
</comment>
<organism evidence="2 3">
    <name type="scientific">Phyllobacterium trifolii</name>
    <dbReference type="NCBI Taxonomy" id="300193"/>
    <lineage>
        <taxon>Bacteria</taxon>
        <taxon>Pseudomonadati</taxon>
        <taxon>Pseudomonadota</taxon>
        <taxon>Alphaproteobacteria</taxon>
        <taxon>Hyphomicrobiales</taxon>
        <taxon>Phyllobacteriaceae</taxon>
        <taxon>Phyllobacterium</taxon>
    </lineage>
</organism>
<feature type="transmembrane region" description="Helical" evidence="1">
    <location>
        <begin position="62"/>
        <end position="79"/>
    </location>
</feature>
<dbReference type="Proteomes" id="UP000554520">
    <property type="component" value="Unassembled WGS sequence"/>
</dbReference>
<sequence length="92" mass="10680">MSKLNIYRSFLIMCLAAVAYRWNFAAVLIIVWWILALIGLWAKRNDPSNGQSSAYQIINTNSLGALSAWLVLWNGFYVCKDLDHDYHRRSRD</sequence>
<dbReference type="AlphaFoldDB" id="A0A839U5L8"/>
<feature type="transmembrane region" description="Helical" evidence="1">
    <location>
        <begin position="20"/>
        <end position="42"/>
    </location>
</feature>
<proteinExistence type="predicted"/>
<evidence type="ECO:0000313" key="2">
    <source>
        <dbReference type="EMBL" id="MBB3146406.1"/>
    </source>
</evidence>
<evidence type="ECO:0000313" key="3">
    <source>
        <dbReference type="Proteomes" id="UP000554520"/>
    </source>
</evidence>
<protein>
    <submittedName>
        <fullName evidence="2">Uncharacterized protein</fullName>
    </submittedName>
</protein>
<keyword evidence="1" id="KW-0812">Transmembrane</keyword>
<name>A0A839U5L8_9HYPH</name>